<keyword evidence="1" id="KW-0732">Signal</keyword>
<dbReference type="GO" id="GO:0046464">
    <property type="term" value="P:acylglycerol catabolic process"/>
    <property type="evidence" value="ECO:0007669"/>
    <property type="project" value="TreeGrafter"/>
</dbReference>
<feature type="chain" id="PRO_5016976203" evidence="1">
    <location>
        <begin position="25"/>
        <end position="339"/>
    </location>
</feature>
<dbReference type="InterPro" id="IPR000073">
    <property type="entry name" value="AB_hydrolase_1"/>
</dbReference>
<evidence type="ECO:0000313" key="4">
    <source>
        <dbReference type="Proteomes" id="UP000253529"/>
    </source>
</evidence>
<dbReference type="AlphaFoldDB" id="A0A366EI61"/>
<sequence length="339" mass="36368">MHGPGRALGAGLLAALALAASARAGAPSYGPELQGFDYPFPVRDFAFSSQGEALTMRSMDVAPSAPANGRTAVLLHGKNFCAATWEDTIRALSSAGWRVVAPDQIGFCKSTKPERYQYSFQQLAANTHALLASLGVKNPVLVGHSTGGMIAARYALMYPGETGALVLVNPIGLEDWKALGVPPLSVDQWIEREKATTADRIKAYEQATYYAGQWRPEYDRWVAMLAGLMQGPGQETVARNLGLIDDMIYTQPVVYEFPLIKVPTLLMIGDRDVTAIGKDVAPPAVRARLGHYPELAQTTKAAIPGAQLIEFPDAGHAPQIQDPARFNAALIDALARLGQ</sequence>
<organism evidence="3 4">
    <name type="scientific">Roseiarcus fermentans</name>
    <dbReference type="NCBI Taxonomy" id="1473586"/>
    <lineage>
        <taxon>Bacteria</taxon>
        <taxon>Pseudomonadati</taxon>
        <taxon>Pseudomonadota</taxon>
        <taxon>Alphaproteobacteria</taxon>
        <taxon>Hyphomicrobiales</taxon>
        <taxon>Roseiarcaceae</taxon>
        <taxon>Roseiarcus</taxon>
    </lineage>
</organism>
<dbReference type="SUPFAM" id="SSF53474">
    <property type="entry name" value="alpha/beta-Hydrolases"/>
    <property type="match status" value="1"/>
</dbReference>
<feature type="signal peptide" evidence="1">
    <location>
        <begin position="1"/>
        <end position="24"/>
    </location>
</feature>
<gene>
    <name evidence="3" type="ORF">DFR50_1557</name>
</gene>
<protein>
    <submittedName>
        <fullName evidence="3">Pimeloyl-ACP methyl ester carboxylesterase</fullName>
    </submittedName>
</protein>
<feature type="domain" description="AB hydrolase-1" evidence="2">
    <location>
        <begin position="73"/>
        <end position="329"/>
    </location>
</feature>
<dbReference type="InterPro" id="IPR029058">
    <property type="entry name" value="AB_hydrolase_fold"/>
</dbReference>
<dbReference type="Pfam" id="PF12697">
    <property type="entry name" value="Abhydrolase_6"/>
    <property type="match status" value="1"/>
</dbReference>
<evidence type="ECO:0000313" key="3">
    <source>
        <dbReference type="EMBL" id="RBP02102.1"/>
    </source>
</evidence>
<evidence type="ECO:0000259" key="2">
    <source>
        <dbReference type="Pfam" id="PF12697"/>
    </source>
</evidence>
<dbReference type="PRINTS" id="PR00111">
    <property type="entry name" value="ABHYDROLASE"/>
</dbReference>
<accession>A0A366EI61</accession>
<dbReference type="InterPro" id="IPR050266">
    <property type="entry name" value="AB_hydrolase_sf"/>
</dbReference>
<keyword evidence="4" id="KW-1185">Reference proteome</keyword>
<dbReference type="PANTHER" id="PTHR43798">
    <property type="entry name" value="MONOACYLGLYCEROL LIPASE"/>
    <property type="match status" value="1"/>
</dbReference>
<name>A0A366EI61_9HYPH</name>
<dbReference type="PANTHER" id="PTHR43798:SF33">
    <property type="entry name" value="HYDROLASE, PUTATIVE (AFU_ORTHOLOGUE AFUA_2G14860)-RELATED"/>
    <property type="match status" value="1"/>
</dbReference>
<dbReference type="EMBL" id="QNRK01000055">
    <property type="protein sequence ID" value="RBP02102.1"/>
    <property type="molecule type" value="Genomic_DNA"/>
</dbReference>
<comment type="caution">
    <text evidence="3">The sequence shown here is derived from an EMBL/GenBank/DDBJ whole genome shotgun (WGS) entry which is preliminary data.</text>
</comment>
<dbReference type="GO" id="GO:0047372">
    <property type="term" value="F:monoacylglycerol lipase activity"/>
    <property type="evidence" value="ECO:0007669"/>
    <property type="project" value="TreeGrafter"/>
</dbReference>
<dbReference type="RefSeq" id="WP_113893676.1">
    <property type="nucleotide sequence ID" value="NZ_QNRK01000055.1"/>
</dbReference>
<evidence type="ECO:0000256" key="1">
    <source>
        <dbReference type="SAM" id="SignalP"/>
    </source>
</evidence>
<proteinExistence type="predicted"/>
<dbReference type="Gene3D" id="3.40.50.1820">
    <property type="entry name" value="alpha/beta hydrolase"/>
    <property type="match status" value="1"/>
</dbReference>
<dbReference type="OrthoDB" id="9804723at2"/>
<dbReference type="GO" id="GO:0016020">
    <property type="term" value="C:membrane"/>
    <property type="evidence" value="ECO:0007669"/>
    <property type="project" value="TreeGrafter"/>
</dbReference>
<dbReference type="Proteomes" id="UP000253529">
    <property type="component" value="Unassembled WGS sequence"/>
</dbReference>
<reference evidence="3 4" key="1">
    <citation type="submission" date="2018-06" db="EMBL/GenBank/DDBJ databases">
        <title>Genomic Encyclopedia of Type Strains, Phase IV (KMG-IV): sequencing the most valuable type-strain genomes for metagenomic binning, comparative biology and taxonomic classification.</title>
        <authorList>
            <person name="Goeker M."/>
        </authorList>
    </citation>
    <scope>NUCLEOTIDE SEQUENCE [LARGE SCALE GENOMIC DNA]</scope>
    <source>
        <strain evidence="3 4">DSM 24875</strain>
    </source>
</reference>